<keyword evidence="2 5" id="KW-0812">Transmembrane</keyword>
<evidence type="ECO:0000256" key="5">
    <source>
        <dbReference type="SAM" id="Phobius"/>
    </source>
</evidence>
<comment type="subcellular location">
    <subcellularLocation>
        <location evidence="1">Membrane</location>
        <topology evidence="1">Multi-pass membrane protein</topology>
    </subcellularLocation>
</comment>
<evidence type="ECO:0000313" key="7">
    <source>
        <dbReference type="Proteomes" id="UP001482620"/>
    </source>
</evidence>
<name>A0ABV0SVT4_9TELE</name>
<dbReference type="Gene3D" id="1.10.1450.10">
    <property type="entry name" value="Tetraspanin"/>
    <property type="match status" value="1"/>
</dbReference>
<accession>A0ABV0SVT4</accession>
<dbReference type="SUPFAM" id="SSF48652">
    <property type="entry name" value="Tetraspanin"/>
    <property type="match status" value="1"/>
</dbReference>
<dbReference type="PANTHER" id="PTHR19282">
    <property type="entry name" value="TETRASPANIN"/>
    <property type="match status" value="1"/>
</dbReference>
<organism evidence="6 7">
    <name type="scientific">Ilyodon furcidens</name>
    <name type="common">goldbreast splitfin</name>
    <dbReference type="NCBI Taxonomy" id="33524"/>
    <lineage>
        <taxon>Eukaryota</taxon>
        <taxon>Metazoa</taxon>
        <taxon>Chordata</taxon>
        <taxon>Craniata</taxon>
        <taxon>Vertebrata</taxon>
        <taxon>Euteleostomi</taxon>
        <taxon>Actinopterygii</taxon>
        <taxon>Neopterygii</taxon>
        <taxon>Teleostei</taxon>
        <taxon>Neoteleostei</taxon>
        <taxon>Acanthomorphata</taxon>
        <taxon>Ovalentaria</taxon>
        <taxon>Atherinomorphae</taxon>
        <taxon>Cyprinodontiformes</taxon>
        <taxon>Goodeidae</taxon>
        <taxon>Ilyodon</taxon>
    </lineage>
</organism>
<feature type="transmembrane region" description="Helical" evidence="5">
    <location>
        <begin position="61"/>
        <end position="81"/>
    </location>
</feature>
<evidence type="ECO:0000256" key="4">
    <source>
        <dbReference type="ARBA" id="ARBA00023136"/>
    </source>
</evidence>
<dbReference type="EMBL" id="JAHRIQ010011801">
    <property type="protein sequence ID" value="MEQ2224112.1"/>
    <property type="molecule type" value="Genomic_DNA"/>
</dbReference>
<dbReference type="PANTHER" id="PTHR19282:SF456">
    <property type="entry name" value="CD63 MOLECULE"/>
    <property type="match status" value="1"/>
</dbReference>
<feature type="transmembrane region" description="Helical" evidence="5">
    <location>
        <begin position="247"/>
        <end position="273"/>
    </location>
</feature>
<keyword evidence="4 5" id="KW-0472">Membrane</keyword>
<evidence type="ECO:0000256" key="1">
    <source>
        <dbReference type="ARBA" id="ARBA00004141"/>
    </source>
</evidence>
<proteinExistence type="predicted"/>
<dbReference type="Proteomes" id="UP001482620">
    <property type="component" value="Unassembled WGS sequence"/>
</dbReference>
<dbReference type="InterPro" id="IPR008952">
    <property type="entry name" value="Tetraspanin_EC2_sf"/>
</dbReference>
<reference evidence="6 7" key="1">
    <citation type="submission" date="2021-06" db="EMBL/GenBank/DDBJ databases">
        <authorList>
            <person name="Palmer J.M."/>
        </authorList>
    </citation>
    <scope>NUCLEOTIDE SEQUENCE [LARGE SCALE GENOMIC DNA]</scope>
    <source>
        <strain evidence="7">if_2019</strain>
        <tissue evidence="6">Muscle</tissue>
    </source>
</reference>
<protein>
    <recommendedName>
        <fullName evidence="8">Tetraspanin</fullName>
    </recommendedName>
</protein>
<keyword evidence="3 5" id="KW-1133">Transmembrane helix</keyword>
<evidence type="ECO:0000256" key="2">
    <source>
        <dbReference type="ARBA" id="ARBA00022692"/>
    </source>
</evidence>
<keyword evidence="7" id="KW-1185">Reference proteome</keyword>
<evidence type="ECO:0008006" key="8">
    <source>
        <dbReference type="Google" id="ProtNLM"/>
    </source>
</evidence>
<sequence>MNKDSSLLLLHWIKSAGNLLIPLFLGPPPANPVHPPSSTEPSPETPDPLTSLAFQYSPSPVTRIIAILLLGFTLFGHGVMFHLEWDDYSIPSLLFMYGFSTVTLIFAVIGGFGVWKEKKWALIVFVVGMILGCLYFIVTEIIGIAVLSQEEIMLKNKYLNLLPLSNMSDTDISELVYAQSEFHCCGLASSRDWEDIPESCMCDEDSIDLCVDASRHISNLNDLLNTRPNRIYAKPCLPILIQHGLRIFHIALGILLGFILLWILSIGLSIAYLCQMNKKVDTPNVVYSSEAKAGNYSSLTEALEDG</sequence>
<feature type="transmembrane region" description="Helical" evidence="5">
    <location>
        <begin position="93"/>
        <end position="115"/>
    </location>
</feature>
<dbReference type="Pfam" id="PF00335">
    <property type="entry name" value="Tetraspanin"/>
    <property type="match status" value="1"/>
</dbReference>
<evidence type="ECO:0000256" key="3">
    <source>
        <dbReference type="ARBA" id="ARBA00022989"/>
    </source>
</evidence>
<gene>
    <name evidence="6" type="ORF">ILYODFUR_004037</name>
</gene>
<evidence type="ECO:0000313" key="6">
    <source>
        <dbReference type="EMBL" id="MEQ2224112.1"/>
    </source>
</evidence>
<feature type="transmembrane region" description="Helical" evidence="5">
    <location>
        <begin position="121"/>
        <end position="147"/>
    </location>
</feature>
<dbReference type="InterPro" id="IPR018499">
    <property type="entry name" value="Tetraspanin/Peripherin"/>
</dbReference>
<comment type="caution">
    <text evidence="6">The sequence shown here is derived from an EMBL/GenBank/DDBJ whole genome shotgun (WGS) entry which is preliminary data.</text>
</comment>